<evidence type="ECO:0000313" key="6">
    <source>
        <dbReference type="Proteomes" id="UP000024284"/>
    </source>
</evidence>
<evidence type="ECO:0000313" key="5">
    <source>
        <dbReference type="EMBL" id="KFG89815.1"/>
    </source>
</evidence>
<dbReference type="AlphaFoldDB" id="A0A086P8U7"/>
<feature type="domain" description="Cyclic nucleotide-binding" evidence="4">
    <location>
        <begin position="11"/>
        <end position="131"/>
    </location>
</feature>
<dbReference type="Pfam" id="PF13545">
    <property type="entry name" value="HTH_Crp_2"/>
    <property type="match status" value="1"/>
</dbReference>
<dbReference type="SUPFAM" id="SSF51206">
    <property type="entry name" value="cAMP-binding domain-like"/>
    <property type="match status" value="1"/>
</dbReference>
<dbReference type="CDD" id="cd00038">
    <property type="entry name" value="CAP_ED"/>
    <property type="match status" value="1"/>
</dbReference>
<dbReference type="InterPro" id="IPR012318">
    <property type="entry name" value="HTH_CRP"/>
</dbReference>
<dbReference type="PANTHER" id="PTHR24567:SF68">
    <property type="entry name" value="DNA-BINDING TRANSCRIPTIONAL DUAL REGULATOR CRP"/>
    <property type="match status" value="1"/>
</dbReference>
<dbReference type="InterPro" id="IPR018490">
    <property type="entry name" value="cNMP-bd_dom_sf"/>
</dbReference>
<keyword evidence="1" id="KW-0805">Transcription regulation</keyword>
<dbReference type="Gene3D" id="2.60.120.10">
    <property type="entry name" value="Jelly Rolls"/>
    <property type="match status" value="1"/>
</dbReference>
<dbReference type="eggNOG" id="COG0664">
    <property type="taxonomic scope" value="Bacteria"/>
</dbReference>
<proteinExistence type="predicted"/>
<keyword evidence="6" id="KW-1185">Reference proteome</keyword>
<dbReference type="PANTHER" id="PTHR24567">
    <property type="entry name" value="CRP FAMILY TRANSCRIPTIONAL REGULATORY PROTEIN"/>
    <property type="match status" value="1"/>
</dbReference>
<evidence type="ECO:0000256" key="1">
    <source>
        <dbReference type="ARBA" id="ARBA00023015"/>
    </source>
</evidence>
<reference evidence="5" key="1">
    <citation type="submission" date="2014-08" db="EMBL/GenBank/DDBJ databases">
        <title>Draft genome sequences of Sphingobium herbicidovorans.</title>
        <authorList>
            <person name="Gan H.M."/>
            <person name="Gan H.Y."/>
            <person name="Savka M.A."/>
        </authorList>
    </citation>
    <scope>NUCLEOTIDE SEQUENCE [LARGE SCALE GENOMIC DNA]</scope>
    <source>
        <strain evidence="5">NBRC 16415</strain>
    </source>
</reference>
<dbReference type="InterPro" id="IPR036388">
    <property type="entry name" value="WH-like_DNA-bd_sf"/>
</dbReference>
<dbReference type="InterPro" id="IPR014710">
    <property type="entry name" value="RmlC-like_jellyroll"/>
</dbReference>
<dbReference type="InterPro" id="IPR036390">
    <property type="entry name" value="WH_DNA-bd_sf"/>
</dbReference>
<dbReference type="Pfam" id="PF00027">
    <property type="entry name" value="cNMP_binding"/>
    <property type="match status" value="1"/>
</dbReference>
<dbReference type="SMART" id="SM00100">
    <property type="entry name" value="cNMP"/>
    <property type="match status" value="1"/>
</dbReference>
<dbReference type="InterPro" id="IPR000595">
    <property type="entry name" value="cNMP-bd_dom"/>
</dbReference>
<dbReference type="GO" id="GO:0005829">
    <property type="term" value="C:cytosol"/>
    <property type="evidence" value="ECO:0007669"/>
    <property type="project" value="TreeGrafter"/>
</dbReference>
<dbReference type="EMBL" id="JFZA02000023">
    <property type="protein sequence ID" value="KFG89815.1"/>
    <property type="molecule type" value="Genomic_DNA"/>
</dbReference>
<organism evidence="5 6">
    <name type="scientific">Sphingobium herbicidovorans (strain ATCC 700291 / DSM 11019 / CCUG 56400 / KCTC 2939 / LMG 18315 / NBRC 16415 / MH)</name>
    <name type="common">Sphingomonas herbicidovorans</name>
    <dbReference type="NCBI Taxonomy" id="1219045"/>
    <lineage>
        <taxon>Bacteria</taxon>
        <taxon>Pseudomonadati</taxon>
        <taxon>Pseudomonadota</taxon>
        <taxon>Alphaproteobacteria</taxon>
        <taxon>Sphingomonadales</taxon>
        <taxon>Sphingomonadaceae</taxon>
        <taxon>Sphingobium</taxon>
    </lineage>
</organism>
<comment type="caution">
    <text evidence="5">The sequence shown here is derived from an EMBL/GenBank/DDBJ whole genome shotgun (WGS) entry which is preliminary data.</text>
</comment>
<dbReference type="InterPro" id="IPR050397">
    <property type="entry name" value="Env_Response_Regulators"/>
</dbReference>
<dbReference type="STRING" id="76947.GCA_002080435_00123"/>
<evidence type="ECO:0000259" key="4">
    <source>
        <dbReference type="PROSITE" id="PS50042"/>
    </source>
</evidence>
<dbReference type="Proteomes" id="UP000024284">
    <property type="component" value="Unassembled WGS sequence"/>
</dbReference>
<dbReference type="GO" id="GO:0003677">
    <property type="term" value="F:DNA binding"/>
    <property type="evidence" value="ECO:0007669"/>
    <property type="project" value="UniProtKB-KW"/>
</dbReference>
<dbReference type="Gene3D" id="1.10.10.10">
    <property type="entry name" value="Winged helix-like DNA-binding domain superfamily/Winged helix DNA-binding domain"/>
    <property type="match status" value="1"/>
</dbReference>
<dbReference type="PATRIC" id="fig|1219045.3.peg.2658"/>
<protein>
    <submittedName>
        <fullName evidence="5">Cyclic nucleotide-binding protein</fullName>
    </submittedName>
</protein>
<accession>A0A086P8U7</accession>
<keyword evidence="2" id="KW-0238">DNA-binding</keyword>
<dbReference type="SUPFAM" id="SSF46785">
    <property type="entry name" value="Winged helix' DNA-binding domain"/>
    <property type="match status" value="1"/>
</dbReference>
<name>A0A086P8U7_SPHHM</name>
<dbReference type="PROSITE" id="PS50042">
    <property type="entry name" value="CNMP_BINDING_3"/>
    <property type="match status" value="1"/>
</dbReference>
<evidence type="ECO:0000256" key="3">
    <source>
        <dbReference type="ARBA" id="ARBA00023163"/>
    </source>
</evidence>
<gene>
    <name evidence="5" type="ORF">BV98_002626</name>
</gene>
<keyword evidence="3" id="KW-0804">Transcription</keyword>
<sequence length="222" mass="24323">MPKSYHLATPERSELSAREFAELTAYAKVQHFADGQFVQHRGDPGDVFWAILDGHVTIGRHSEDGVFTHFAVLAAGAMFGELAFLTGMPRQDDAIAQGEASLIAIDRPLLHRLIAADVRWAELMMANLAQRLGGALNIIDAERRLNTTERLANMLVVMARNEAGRDVARATQQQLADLLGVSRMTLGASLAELAQQNQVRQHYGYIQLLGSLAERAANLDPP</sequence>
<dbReference type="GO" id="GO:0003700">
    <property type="term" value="F:DNA-binding transcription factor activity"/>
    <property type="evidence" value="ECO:0007669"/>
    <property type="project" value="TreeGrafter"/>
</dbReference>
<evidence type="ECO:0000256" key="2">
    <source>
        <dbReference type="ARBA" id="ARBA00023125"/>
    </source>
</evidence>